<proteinExistence type="predicted"/>
<sequence>MCCQASLCTHQSASESSHVLVPCVLAPQFFHTISLSPLTAVSAQLETEQWHSFYLPTVFWQKQFPSQDFQNDAAYPLLYHQYVSRNHKI</sequence>
<reference evidence="1" key="1">
    <citation type="submission" date="2014-09" db="EMBL/GenBank/DDBJ databases">
        <authorList>
            <person name="Magalhaes I.L.F."/>
            <person name="Oliveira U."/>
            <person name="Santos F.R."/>
            <person name="Vidigal T.H.D.A."/>
            <person name="Brescovit A.D."/>
            <person name="Santos A.J."/>
        </authorList>
    </citation>
    <scope>NUCLEOTIDE SEQUENCE</scope>
    <source>
        <tissue evidence="1">Shoot tissue taken approximately 20 cm above the soil surface</tissue>
    </source>
</reference>
<dbReference type="AlphaFoldDB" id="A0A0A9CQE0"/>
<accession>A0A0A9CQE0</accession>
<protein>
    <submittedName>
        <fullName evidence="1">Uncharacterized protein</fullName>
    </submittedName>
</protein>
<dbReference type="EMBL" id="GBRH01221272">
    <property type="protein sequence ID" value="JAD76623.1"/>
    <property type="molecule type" value="Transcribed_RNA"/>
</dbReference>
<name>A0A0A9CQE0_ARUDO</name>
<organism evidence="1">
    <name type="scientific">Arundo donax</name>
    <name type="common">Giant reed</name>
    <name type="synonym">Donax arundinaceus</name>
    <dbReference type="NCBI Taxonomy" id="35708"/>
    <lineage>
        <taxon>Eukaryota</taxon>
        <taxon>Viridiplantae</taxon>
        <taxon>Streptophyta</taxon>
        <taxon>Embryophyta</taxon>
        <taxon>Tracheophyta</taxon>
        <taxon>Spermatophyta</taxon>
        <taxon>Magnoliopsida</taxon>
        <taxon>Liliopsida</taxon>
        <taxon>Poales</taxon>
        <taxon>Poaceae</taxon>
        <taxon>PACMAD clade</taxon>
        <taxon>Arundinoideae</taxon>
        <taxon>Arundineae</taxon>
        <taxon>Arundo</taxon>
    </lineage>
</organism>
<reference evidence="1" key="2">
    <citation type="journal article" date="2015" name="Data Brief">
        <title>Shoot transcriptome of the giant reed, Arundo donax.</title>
        <authorList>
            <person name="Barrero R.A."/>
            <person name="Guerrero F.D."/>
            <person name="Moolhuijzen P."/>
            <person name="Goolsby J.A."/>
            <person name="Tidwell J."/>
            <person name="Bellgard S.E."/>
            <person name="Bellgard M.I."/>
        </authorList>
    </citation>
    <scope>NUCLEOTIDE SEQUENCE</scope>
    <source>
        <tissue evidence="1">Shoot tissue taken approximately 20 cm above the soil surface</tissue>
    </source>
</reference>
<evidence type="ECO:0000313" key="1">
    <source>
        <dbReference type="EMBL" id="JAD76623.1"/>
    </source>
</evidence>